<dbReference type="Pfam" id="PF14023">
    <property type="entry name" value="Bestrophin-like"/>
    <property type="match status" value="1"/>
</dbReference>
<feature type="transmembrane region" description="Helical" evidence="1">
    <location>
        <begin position="320"/>
        <end position="339"/>
    </location>
</feature>
<comment type="caution">
    <text evidence="2">The sequence shown here is derived from an EMBL/GenBank/DDBJ whole genome shotgun (WGS) entry which is preliminary data.</text>
</comment>
<name>A0AAD2JGI6_9STRA</name>
<dbReference type="AlphaFoldDB" id="A0AAD2JGI6"/>
<keyword evidence="1" id="KW-0472">Membrane</keyword>
<accession>A0AAD2JGI6</accession>
<protein>
    <submittedName>
        <fullName evidence="2">Uncharacterized protein</fullName>
    </submittedName>
</protein>
<proteinExistence type="predicted"/>
<evidence type="ECO:0000313" key="2">
    <source>
        <dbReference type="EMBL" id="CAJ1948283.1"/>
    </source>
</evidence>
<dbReference type="InterPro" id="IPR025333">
    <property type="entry name" value="DUF4239"/>
</dbReference>
<keyword evidence="1" id="KW-1133">Transmembrane helix</keyword>
<feature type="transmembrane region" description="Helical" evidence="1">
    <location>
        <begin position="171"/>
        <end position="194"/>
    </location>
</feature>
<keyword evidence="1" id="KW-0812">Transmembrane</keyword>
<dbReference type="EMBL" id="CAKOGP040001747">
    <property type="protein sequence ID" value="CAJ1948283.1"/>
    <property type="molecule type" value="Genomic_DNA"/>
</dbReference>
<gene>
    <name evidence="2" type="ORF">CYCCA115_LOCUS11539</name>
</gene>
<keyword evidence="3" id="KW-1185">Reference proteome</keyword>
<organism evidence="2 3">
    <name type="scientific">Cylindrotheca closterium</name>
    <dbReference type="NCBI Taxonomy" id="2856"/>
    <lineage>
        <taxon>Eukaryota</taxon>
        <taxon>Sar</taxon>
        <taxon>Stramenopiles</taxon>
        <taxon>Ochrophyta</taxon>
        <taxon>Bacillariophyta</taxon>
        <taxon>Bacillariophyceae</taxon>
        <taxon>Bacillariophycidae</taxon>
        <taxon>Bacillariales</taxon>
        <taxon>Bacillariaceae</taxon>
        <taxon>Cylindrotheca</taxon>
    </lineage>
</organism>
<evidence type="ECO:0000313" key="3">
    <source>
        <dbReference type="Proteomes" id="UP001295423"/>
    </source>
</evidence>
<reference evidence="2" key="1">
    <citation type="submission" date="2023-08" db="EMBL/GenBank/DDBJ databases">
        <authorList>
            <person name="Audoor S."/>
            <person name="Bilcke G."/>
        </authorList>
    </citation>
    <scope>NUCLEOTIDE SEQUENCE</scope>
</reference>
<feature type="transmembrane region" description="Helical" evidence="1">
    <location>
        <begin position="345"/>
        <end position="373"/>
    </location>
</feature>
<sequence length="411" mass="45680">MDCSRYSSTYKKDRFLSHNTGLLMSTLDDEVDVDVDASFHLYNEVGEKGETSDTKWMEGDTESISILGPKSLLVSETAARDNNIVSPSESSCNNVSSKANELANLSYLTYDEDASQMELIMDKALQLAPFFMPLVAYSLYDPTAIAFAATIEFLKSSNWVAVDGGSYQAMIIAPVINGVIIPSIALMFAIQIGLTISKLWKRTNDIRMCITMEASKLIMLRNLLSDFPLTNETQEKCEFYLLQYTSRLISECHETVNIGLSDIKMDSELNACMKELNKAAAAPGSSGYCAMLVDQAMAAVESLSQNRSTRIGALQSTFPMLHYVLLTTLALSICFAFLMETDQDILVFLNAIQLRILWTMLVGTFSALGLVCYDLEHPFRGLYQISDSVKELYDVRLEYTASTKSNGEHRT</sequence>
<feature type="transmembrane region" description="Helical" evidence="1">
    <location>
        <begin position="127"/>
        <end position="151"/>
    </location>
</feature>
<dbReference type="Proteomes" id="UP001295423">
    <property type="component" value="Unassembled WGS sequence"/>
</dbReference>
<evidence type="ECO:0000256" key="1">
    <source>
        <dbReference type="SAM" id="Phobius"/>
    </source>
</evidence>